<evidence type="ECO:0000313" key="2">
    <source>
        <dbReference type="EMBL" id="SDZ53193.1"/>
    </source>
</evidence>
<proteinExistence type="predicted"/>
<keyword evidence="1" id="KW-0812">Transmembrane</keyword>
<evidence type="ECO:0000313" key="3">
    <source>
        <dbReference type="Proteomes" id="UP000183417"/>
    </source>
</evidence>
<protein>
    <submittedName>
        <fullName evidence="2">Uncharacterized protein</fullName>
    </submittedName>
</protein>
<sequence>MFGWQTILILFAFFTPATILMTVLIRAIFPAEKKSEEKKGEDKKDDLSDMLPSSAVVKLLSEVLKSAK</sequence>
<evidence type="ECO:0000256" key="1">
    <source>
        <dbReference type="SAM" id="Phobius"/>
    </source>
</evidence>
<keyword evidence="1" id="KW-0472">Membrane</keyword>
<gene>
    <name evidence="2" type="ORF">SAMN05421547_13232</name>
</gene>
<name>A0A1H3TSE0_9BURK</name>
<dbReference type="EMBL" id="FNPE01000032">
    <property type="protein sequence ID" value="SDZ53193.1"/>
    <property type="molecule type" value="Genomic_DNA"/>
</dbReference>
<reference evidence="2 3" key="1">
    <citation type="submission" date="2016-10" db="EMBL/GenBank/DDBJ databases">
        <authorList>
            <person name="de Groot N.N."/>
        </authorList>
    </citation>
    <scope>NUCLEOTIDE SEQUENCE [LARGE SCALE GENOMIC DNA]</scope>
    <source>
        <strain evidence="2 3">LMG 24775</strain>
    </source>
</reference>
<dbReference type="AlphaFoldDB" id="A0A1H3TSE0"/>
<organism evidence="2 3">
    <name type="scientific">Delftia lacustris</name>
    <dbReference type="NCBI Taxonomy" id="558537"/>
    <lineage>
        <taxon>Bacteria</taxon>
        <taxon>Pseudomonadati</taxon>
        <taxon>Pseudomonadota</taxon>
        <taxon>Betaproteobacteria</taxon>
        <taxon>Burkholderiales</taxon>
        <taxon>Comamonadaceae</taxon>
        <taxon>Delftia</taxon>
    </lineage>
</organism>
<keyword evidence="1" id="KW-1133">Transmembrane helix</keyword>
<dbReference type="Proteomes" id="UP000183417">
    <property type="component" value="Unassembled WGS sequence"/>
</dbReference>
<feature type="transmembrane region" description="Helical" evidence="1">
    <location>
        <begin position="6"/>
        <end position="29"/>
    </location>
</feature>
<accession>A0A1H3TSE0</accession>